<dbReference type="RefSeq" id="WP_077926653.1">
    <property type="nucleotide sequence ID" value="NZ_BAABKE010000010.1"/>
</dbReference>
<name>A0ABP9MZQ3_9GAMM</name>
<proteinExistence type="predicted"/>
<comment type="caution">
    <text evidence="1">The sequence shown here is derived from an EMBL/GenBank/DDBJ whole genome shotgun (WGS) entry which is preliminary data.</text>
</comment>
<evidence type="ECO:0000313" key="1">
    <source>
        <dbReference type="EMBL" id="GAA5103916.1"/>
    </source>
</evidence>
<protein>
    <recommendedName>
        <fullName evidence="3">Chaperone NapD</fullName>
    </recommendedName>
</protein>
<keyword evidence="2" id="KW-1185">Reference proteome</keyword>
<dbReference type="EMBL" id="BAABKE010000010">
    <property type="protein sequence ID" value="GAA5103916.1"/>
    <property type="molecule type" value="Genomic_DNA"/>
</dbReference>
<dbReference type="InterPro" id="IPR005623">
    <property type="entry name" value="Chaperone_NapD_NO3_reduct"/>
</dbReference>
<dbReference type="Pfam" id="PF03927">
    <property type="entry name" value="NapD"/>
    <property type="match status" value="1"/>
</dbReference>
<reference evidence="2" key="1">
    <citation type="journal article" date="2019" name="Int. J. Syst. Evol. Microbiol.">
        <title>The Global Catalogue of Microorganisms (GCM) 10K type strain sequencing project: providing services to taxonomists for standard genome sequencing and annotation.</title>
        <authorList>
            <consortium name="The Broad Institute Genomics Platform"/>
            <consortium name="The Broad Institute Genome Sequencing Center for Infectious Disease"/>
            <person name="Wu L."/>
            <person name="Ma J."/>
        </authorList>
    </citation>
    <scope>NUCLEOTIDE SEQUENCE [LARGE SCALE GENOMIC DNA]</scope>
    <source>
        <strain evidence="2">JCM 18424</strain>
    </source>
</reference>
<evidence type="ECO:0008006" key="3">
    <source>
        <dbReference type="Google" id="ProtNLM"/>
    </source>
</evidence>
<dbReference type="Gene3D" id="3.30.70.920">
    <property type="match status" value="1"/>
</dbReference>
<evidence type="ECO:0000313" key="2">
    <source>
        <dbReference type="Proteomes" id="UP001500631"/>
    </source>
</evidence>
<organism evidence="1 2">
    <name type="scientific">Wohlfahrtiimonas larvae</name>
    <dbReference type="NCBI Taxonomy" id="1157986"/>
    <lineage>
        <taxon>Bacteria</taxon>
        <taxon>Pseudomonadati</taxon>
        <taxon>Pseudomonadota</taxon>
        <taxon>Gammaproteobacteria</taxon>
        <taxon>Cardiobacteriales</taxon>
        <taxon>Ignatzschineriaceae</taxon>
        <taxon>Wohlfahrtiimonas</taxon>
    </lineage>
</organism>
<accession>A0ABP9MZQ3</accession>
<sequence>MSVDSKKYNVCGVLVSVNVENFQSLLKDLSEIKGCEVLEHDNNNKIALLIEDQLDKTAYDIMESIKEHPHVLSITLVNHFFE</sequence>
<gene>
    <name evidence="1" type="ORF">GCM10023338_22960</name>
</gene>
<dbReference type="Proteomes" id="UP001500631">
    <property type="component" value="Unassembled WGS sequence"/>
</dbReference>